<feature type="domain" description="DUF306" evidence="2">
    <location>
        <begin position="24"/>
        <end position="134"/>
    </location>
</feature>
<dbReference type="KEGG" id="hat:RC74_13560"/>
<name>A0A126V1G6_9RHOB</name>
<dbReference type="STRING" id="1579316.RC74_13560"/>
<dbReference type="Proteomes" id="UP000070371">
    <property type="component" value="Chromosome"/>
</dbReference>
<reference evidence="3 4" key="1">
    <citation type="submission" date="2016-02" db="EMBL/GenBank/DDBJ databases">
        <title>Complete genome sequence of Halocynthiibacter arcticus PAMC 20958t from arctic marine sediment.</title>
        <authorList>
            <person name="Lee Y.M."/>
            <person name="Baek K."/>
            <person name="Lee H.K."/>
            <person name="Shin S.C."/>
        </authorList>
    </citation>
    <scope>NUCLEOTIDE SEQUENCE [LARGE SCALE GENOMIC DNA]</scope>
    <source>
        <strain evidence="3">PAMC 20958</strain>
    </source>
</reference>
<evidence type="ECO:0000259" key="2">
    <source>
        <dbReference type="Pfam" id="PF03724"/>
    </source>
</evidence>
<sequence length="313" mass="34792">MNRFFVQLVFLVSSATCAITASANDLTGTSWRLVEIQSMDDSVDVPEDTTKYTLEFLTDSMAAMQADCNRGSGEWTSDSPSELRFGIIASTQAMCPSGSLPDKYLAQLERVRSYRMKDESLFLATMADGAIIEFAPLKDTSATATVLGEELSTTDADELQKTIVSRLFDQYAAERGIEATTVEIDTFLKKMRQSEAEVGTSKRDTLTPEATAEIETMESGKAIGLIRQWKINKALYEQYSGRIIYQQSGLEPIDAYLQFLKQRQSEGGFAIHNQAMEEGFWTSFTDASLHEFLEPGSSEEADAFSVPPWDQEQ</sequence>
<accession>A0A126V1G6</accession>
<organism evidence="3 4">
    <name type="scientific">Falsihalocynthiibacter arcticus</name>
    <dbReference type="NCBI Taxonomy" id="1579316"/>
    <lineage>
        <taxon>Bacteria</taxon>
        <taxon>Pseudomonadati</taxon>
        <taxon>Pseudomonadota</taxon>
        <taxon>Alphaproteobacteria</taxon>
        <taxon>Rhodobacterales</taxon>
        <taxon>Roseobacteraceae</taxon>
        <taxon>Falsihalocynthiibacter</taxon>
    </lineage>
</organism>
<dbReference type="EMBL" id="CP014327">
    <property type="protein sequence ID" value="AML52161.1"/>
    <property type="molecule type" value="Genomic_DNA"/>
</dbReference>
<dbReference type="InterPro" id="IPR005184">
    <property type="entry name" value="DUF306_Meta_HslJ"/>
</dbReference>
<feature type="chain" id="PRO_5007443269" description="DUF306 domain-containing protein" evidence="1">
    <location>
        <begin position="24"/>
        <end position="313"/>
    </location>
</feature>
<evidence type="ECO:0000256" key="1">
    <source>
        <dbReference type="SAM" id="SignalP"/>
    </source>
</evidence>
<dbReference type="InterPro" id="IPR038670">
    <property type="entry name" value="HslJ-like_sf"/>
</dbReference>
<keyword evidence="1" id="KW-0732">Signal</keyword>
<dbReference type="RefSeq" id="WP_052274557.1">
    <property type="nucleotide sequence ID" value="NZ_CP014327.1"/>
</dbReference>
<dbReference type="AlphaFoldDB" id="A0A126V1G6"/>
<dbReference type="OrthoDB" id="5377981at2"/>
<dbReference type="Gene3D" id="2.40.128.270">
    <property type="match status" value="1"/>
</dbReference>
<evidence type="ECO:0000313" key="3">
    <source>
        <dbReference type="EMBL" id="AML52161.1"/>
    </source>
</evidence>
<dbReference type="Pfam" id="PF03724">
    <property type="entry name" value="META"/>
    <property type="match status" value="1"/>
</dbReference>
<proteinExistence type="predicted"/>
<keyword evidence="4" id="KW-1185">Reference proteome</keyword>
<evidence type="ECO:0000313" key="4">
    <source>
        <dbReference type="Proteomes" id="UP000070371"/>
    </source>
</evidence>
<protein>
    <recommendedName>
        <fullName evidence="2">DUF306 domain-containing protein</fullName>
    </recommendedName>
</protein>
<gene>
    <name evidence="3" type="ORF">RC74_13560</name>
</gene>
<feature type="signal peptide" evidence="1">
    <location>
        <begin position="1"/>
        <end position="23"/>
    </location>
</feature>